<evidence type="ECO:0000313" key="26">
    <source>
        <dbReference type="EMBL" id="GAA0142627.1"/>
    </source>
</evidence>
<dbReference type="GO" id="GO:0005886">
    <property type="term" value="C:plasma membrane"/>
    <property type="evidence" value="ECO:0007669"/>
    <property type="project" value="UniProtKB-SubCell"/>
</dbReference>
<dbReference type="PROSITE" id="PS50927">
    <property type="entry name" value="BULB_LECTIN"/>
    <property type="match status" value="1"/>
</dbReference>
<dbReference type="InterPro" id="IPR000719">
    <property type="entry name" value="Prot_kinase_dom"/>
</dbReference>
<dbReference type="Pfam" id="PF00954">
    <property type="entry name" value="S_locus_glycop"/>
    <property type="match status" value="1"/>
</dbReference>
<dbReference type="PROSITE" id="PS50948">
    <property type="entry name" value="PAN"/>
    <property type="match status" value="1"/>
</dbReference>
<keyword evidence="16" id="KW-0325">Glycoprotein</keyword>
<dbReference type="InterPro" id="IPR036426">
    <property type="entry name" value="Bulb-type_lectin_dom_sf"/>
</dbReference>
<dbReference type="EMBL" id="BAABME010000419">
    <property type="protein sequence ID" value="GAA0142627.1"/>
    <property type="molecule type" value="Genomic_DNA"/>
</dbReference>
<evidence type="ECO:0000256" key="2">
    <source>
        <dbReference type="ARBA" id="ARBA00022475"/>
    </source>
</evidence>
<keyword evidence="9 19" id="KW-0547">Nucleotide-binding</keyword>
<evidence type="ECO:0000313" key="27">
    <source>
        <dbReference type="Proteomes" id="UP001454036"/>
    </source>
</evidence>
<dbReference type="EC" id="2.7.11.1" evidence="19"/>
<dbReference type="PROSITE" id="PS50011">
    <property type="entry name" value="PROTEIN_KINASE_DOM"/>
    <property type="match status" value="1"/>
</dbReference>
<keyword evidence="3 19" id="KW-0723">Serine/threonine-protein kinase</keyword>
<comment type="similarity">
    <text evidence="19">Belongs to the protein kinase superfamily. Ser/Thr protein kinase family.</text>
</comment>
<feature type="domain" description="Apple" evidence="25">
    <location>
        <begin position="338"/>
        <end position="420"/>
    </location>
</feature>
<keyword evidence="5 19" id="KW-0808">Transferase</keyword>
<evidence type="ECO:0000256" key="1">
    <source>
        <dbReference type="ARBA" id="ARBA00004251"/>
    </source>
</evidence>
<keyword evidence="6 21" id="KW-0812">Transmembrane</keyword>
<dbReference type="SMART" id="SM00108">
    <property type="entry name" value="B_lectin"/>
    <property type="match status" value="1"/>
</dbReference>
<dbReference type="InterPro" id="IPR017441">
    <property type="entry name" value="Protein_kinase_ATP_BS"/>
</dbReference>
<feature type="domain" description="Bulb-type lectin" evidence="24">
    <location>
        <begin position="25"/>
        <end position="147"/>
    </location>
</feature>
<dbReference type="CDD" id="cd14066">
    <property type="entry name" value="STKc_IRAK"/>
    <property type="match status" value="1"/>
</dbReference>
<evidence type="ECO:0000259" key="23">
    <source>
        <dbReference type="PROSITE" id="PS50011"/>
    </source>
</evidence>
<keyword evidence="12 21" id="KW-1133">Transmembrane helix</keyword>
<feature type="binding site" evidence="20">
    <location>
        <position position="520"/>
    </location>
    <ligand>
        <name>ATP</name>
        <dbReference type="ChEBI" id="CHEBI:30616"/>
    </ligand>
</feature>
<dbReference type="InterPro" id="IPR024171">
    <property type="entry name" value="SRK-like_kinase"/>
</dbReference>
<keyword evidence="14" id="KW-1015">Disulfide bond</keyword>
<reference evidence="26 27" key="1">
    <citation type="submission" date="2024-01" db="EMBL/GenBank/DDBJ databases">
        <title>The complete chloroplast genome sequence of Lithospermum erythrorhizon: insights into the phylogenetic relationship among Boraginaceae species and the maternal lineages of purple gromwells.</title>
        <authorList>
            <person name="Okada T."/>
            <person name="Watanabe K."/>
        </authorList>
    </citation>
    <scope>NUCLEOTIDE SEQUENCE [LARGE SCALE GENOMIC DNA]</scope>
</reference>
<sequence>MMILLTSLPYVFVVLLYCIAISMANDTLVPLQSVTYNNTLVSSQSRFKLGMYCPVDITKCYLSIWFNQVPQRYPVWIANRDRPLSETSSSLAIASDGNLVLVNETGTVFWSSNVRNLSSRGTVAQLLDTGNLVLWDNKGGNRLWESFDHPSHVLIAGMKLGMDLRTGMSRNLTSWRTSEDPSPGEYNFAFQLIQGVAQAKMWKGSSGHFRSGVWNGEDLGGLNLKADLPMIQELVVNPEEVYYRFQNKDNSSWIMLSVDYSGQGRFLQYDHNSNDLRLLRAVPQDDCGLYEFCGPNSICSISEGRVCSCFDGYTPNNTKDWDIRIWSGGCARKTPFSCPHGDGFKAIQGLKFPDLLNISVNSSMSLDACRAECLNNCNCTAYTNKDVTDGGHGCILWFGDLVDVRTLSEVGNQKLYVRVLASELGTKKKNKTALIVLAIIASVLLIGAAMFFICKRRSHRKGEEQSNYFRAEEDLGVPSFEFATLVKATENFSLMNKIGEGGFGSVFKGSLSTGQEIAVKRLSKDSLQGLEELKNEVMLIAKLQHRSLVKLLGYSIQGEERILIYEYMRNGSLDSYIFGGLNDHKRQMLIWEKRFSIITGIARGILYLHQDSRLRIIHRDLKASNVLLDCELNPKISDFGMARMFREDQLAARTRRVVGTYGYMAPEYAIRGVVSTKSDVYSFGVLVLEIISGKRISHFHRQENDFSLVGHAWDLWLNGKASELIDPLIEGSIPIAEVIRCIQVGLLCVQQRPEDRSPISSILRMLESEDALLPQPKRPGFHAEKWFNNDTEYLSDEIRLTHSEEAGNLIQGR</sequence>
<dbReference type="GO" id="GO:0004674">
    <property type="term" value="F:protein serine/threonine kinase activity"/>
    <property type="evidence" value="ECO:0007669"/>
    <property type="project" value="UniProtKB-KW"/>
</dbReference>
<dbReference type="InterPro" id="IPR003609">
    <property type="entry name" value="Pan_app"/>
</dbReference>
<dbReference type="FunFam" id="2.90.10.10:FF:000009">
    <property type="entry name" value="Receptor-like serine/threonine-protein kinase SD1-8"/>
    <property type="match status" value="1"/>
</dbReference>
<evidence type="ECO:0000256" key="21">
    <source>
        <dbReference type="SAM" id="Phobius"/>
    </source>
</evidence>
<dbReference type="SUPFAM" id="SSF56112">
    <property type="entry name" value="Protein kinase-like (PK-like)"/>
    <property type="match status" value="1"/>
</dbReference>
<feature type="domain" description="Protein kinase" evidence="23">
    <location>
        <begin position="492"/>
        <end position="773"/>
    </location>
</feature>
<evidence type="ECO:0000256" key="16">
    <source>
        <dbReference type="ARBA" id="ARBA00023180"/>
    </source>
</evidence>
<dbReference type="PROSITE" id="PS00107">
    <property type="entry name" value="PROTEIN_KINASE_ATP"/>
    <property type="match status" value="1"/>
</dbReference>
<proteinExistence type="inferred from homology"/>
<keyword evidence="10 19" id="KW-0418">Kinase</keyword>
<comment type="catalytic activity">
    <reaction evidence="18 19">
        <text>L-seryl-[protein] + ATP = O-phospho-L-seryl-[protein] + ADP + H(+)</text>
        <dbReference type="Rhea" id="RHEA:17989"/>
        <dbReference type="Rhea" id="RHEA-COMP:9863"/>
        <dbReference type="Rhea" id="RHEA-COMP:11604"/>
        <dbReference type="ChEBI" id="CHEBI:15378"/>
        <dbReference type="ChEBI" id="CHEBI:29999"/>
        <dbReference type="ChEBI" id="CHEBI:30616"/>
        <dbReference type="ChEBI" id="CHEBI:83421"/>
        <dbReference type="ChEBI" id="CHEBI:456216"/>
        <dbReference type="EC" id="2.7.11.1"/>
    </reaction>
</comment>
<dbReference type="CDD" id="cd00028">
    <property type="entry name" value="B_lectin"/>
    <property type="match status" value="1"/>
</dbReference>
<evidence type="ECO:0000256" key="14">
    <source>
        <dbReference type="ARBA" id="ARBA00023157"/>
    </source>
</evidence>
<evidence type="ECO:0000256" key="13">
    <source>
        <dbReference type="ARBA" id="ARBA00023136"/>
    </source>
</evidence>
<comment type="subcellular location">
    <subcellularLocation>
        <location evidence="1">Cell membrane</location>
        <topology evidence="1">Single-pass type I membrane protein</topology>
    </subcellularLocation>
</comment>
<evidence type="ECO:0000256" key="5">
    <source>
        <dbReference type="ARBA" id="ARBA00022679"/>
    </source>
</evidence>
<dbReference type="FunFam" id="3.30.200.20:FF:000195">
    <property type="entry name" value="G-type lectin S-receptor-like serine/threonine-protein kinase"/>
    <property type="match status" value="1"/>
</dbReference>
<dbReference type="Gene3D" id="3.30.200.20">
    <property type="entry name" value="Phosphorylase Kinase, domain 1"/>
    <property type="match status" value="1"/>
</dbReference>
<dbReference type="InterPro" id="IPR001480">
    <property type="entry name" value="Bulb-type_lectin_dom"/>
</dbReference>
<dbReference type="GO" id="GO:0048544">
    <property type="term" value="P:recognition of pollen"/>
    <property type="evidence" value="ECO:0007669"/>
    <property type="project" value="InterPro"/>
</dbReference>
<comment type="catalytic activity">
    <reaction evidence="17 19">
        <text>L-threonyl-[protein] + ATP = O-phospho-L-threonyl-[protein] + ADP + H(+)</text>
        <dbReference type="Rhea" id="RHEA:46608"/>
        <dbReference type="Rhea" id="RHEA-COMP:11060"/>
        <dbReference type="Rhea" id="RHEA-COMP:11605"/>
        <dbReference type="ChEBI" id="CHEBI:15378"/>
        <dbReference type="ChEBI" id="CHEBI:30013"/>
        <dbReference type="ChEBI" id="CHEBI:30616"/>
        <dbReference type="ChEBI" id="CHEBI:61977"/>
        <dbReference type="ChEBI" id="CHEBI:456216"/>
        <dbReference type="EC" id="2.7.11.1"/>
    </reaction>
</comment>
<keyword evidence="4" id="KW-0597">Phosphoprotein</keyword>
<keyword evidence="11 19" id="KW-0067">ATP-binding</keyword>
<dbReference type="InterPro" id="IPR001245">
    <property type="entry name" value="Ser-Thr/Tyr_kinase_cat_dom"/>
</dbReference>
<gene>
    <name evidence="26" type="ORF">LIER_03480</name>
</gene>
<feature type="chain" id="PRO_5043708014" description="Receptor-like serine/threonine-protein kinase" evidence="22">
    <location>
        <begin position="25"/>
        <end position="813"/>
    </location>
</feature>
<evidence type="ECO:0000259" key="24">
    <source>
        <dbReference type="PROSITE" id="PS50927"/>
    </source>
</evidence>
<dbReference type="SMART" id="SM00473">
    <property type="entry name" value="PAN_AP"/>
    <property type="match status" value="1"/>
</dbReference>
<dbReference type="Pfam" id="PF01453">
    <property type="entry name" value="B_lectin"/>
    <property type="match status" value="1"/>
</dbReference>
<dbReference type="PIRSF" id="PIRSF000641">
    <property type="entry name" value="SRK"/>
    <property type="match status" value="1"/>
</dbReference>
<evidence type="ECO:0000256" key="11">
    <source>
        <dbReference type="ARBA" id="ARBA00022840"/>
    </source>
</evidence>
<evidence type="ECO:0000256" key="6">
    <source>
        <dbReference type="ARBA" id="ARBA00022692"/>
    </source>
</evidence>
<evidence type="ECO:0000256" key="8">
    <source>
        <dbReference type="ARBA" id="ARBA00022734"/>
    </source>
</evidence>
<dbReference type="Pfam" id="PF07714">
    <property type="entry name" value="PK_Tyr_Ser-Thr"/>
    <property type="match status" value="1"/>
</dbReference>
<protein>
    <recommendedName>
        <fullName evidence="19">Receptor-like serine/threonine-protein kinase</fullName>
        <ecNumber evidence="19">2.7.11.1</ecNumber>
    </recommendedName>
</protein>
<organism evidence="26 27">
    <name type="scientific">Lithospermum erythrorhizon</name>
    <name type="common">Purple gromwell</name>
    <name type="synonym">Lithospermum officinale var. erythrorhizon</name>
    <dbReference type="NCBI Taxonomy" id="34254"/>
    <lineage>
        <taxon>Eukaryota</taxon>
        <taxon>Viridiplantae</taxon>
        <taxon>Streptophyta</taxon>
        <taxon>Embryophyta</taxon>
        <taxon>Tracheophyta</taxon>
        <taxon>Spermatophyta</taxon>
        <taxon>Magnoliopsida</taxon>
        <taxon>eudicotyledons</taxon>
        <taxon>Gunneridae</taxon>
        <taxon>Pentapetalae</taxon>
        <taxon>asterids</taxon>
        <taxon>lamiids</taxon>
        <taxon>Boraginales</taxon>
        <taxon>Boraginaceae</taxon>
        <taxon>Boraginoideae</taxon>
        <taxon>Lithospermeae</taxon>
        <taxon>Lithospermum</taxon>
    </lineage>
</organism>
<comment type="caution">
    <text evidence="26">The sequence shown here is derived from an EMBL/GenBank/DDBJ whole genome shotgun (WGS) entry which is preliminary data.</text>
</comment>
<evidence type="ECO:0000256" key="20">
    <source>
        <dbReference type="PROSITE-ProRule" id="PRU10141"/>
    </source>
</evidence>
<dbReference type="Gene3D" id="1.10.510.10">
    <property type="entry name" value="Transferase(Phosphotransferase) domain 1"/>
    <property type="match status" value="1"/>
</dbReference>
<keyword evidence="2" id="KW-1003">Cell membrane</keyword>
<feature type="signal peptide" evidence="22">
    <location>
        <begin position="1"/>
        <end position="24"/>
    </location>
</feature>
<keyword evidence="8" id="KW-0430">Lectin</keyword>
<evidence type="ECO:0000256" key="7">
    <source>
        <dbReference type="ARBA" id="ARBA00022729"/>
    </source>
</evidence>
<evidence type="ECO:0000256" key="17">
    <source>
        <dbReference type="ARBA" id="ARBA00047899"/>
    </source>
</evidence>
<dbReference type="Pfam" id="PF08276">
    <property type="entry name" value="PAN_2"/>
    <property type="match status" value="1"/>
</dbReference>
<feature type="transmembrane region" description="Helical" evidence="21">
    <location>
        <begin position="433"/>
        <end position="454"/>
    </location>
</feature>
<evidence type="ECO:0000256" key="9">
    <source>
        <dbReference type="ARBA" id="ARBA00022741"/>
    </source>
</evidence>
<evidence type="ECO:0000259" key="25">
    <source>
        <dbReference type="PROSITE" id="PS50948"/>
    </source>
</evidence>
<dbReference type="Proteomes" id="UP001454036">
    <property type="component" value="Unassembled WGS sequence"/>
</dbReference>
<dbReference type="SUPFAM" id="SSF51110">
    <property type="entry name" value="alpha-D-mannose-specific plant lectins"/>
    <property type="match status" value="1"/>
</dbReference>
<keyword evidence="7 22" id="KW-0732">Signal</keyword>
<evidence type="ECO:0000256" key="3">
    <source>
        <dbReference type="ARBA" id="ARBA00022527"/>
    </source>
</evidence>
<evidence type="ECO:0000256" key="10">
    <source>
        <dbReference type="ARBA" id="ARBA00022777"/>
    </source>
</evidence>
<evidence type="ECO:0000256" key="4">
    <source>
        <dbReference type="ARBA" id="ARBA00022553"/>
    </source>
</evidence>
<dbReference type="PROSITE" id="PS00108">
    <property type="entry name" value="PROTEIN_KINASE_ST"/>
    <property type="match status" value="1"/>
</dbReference>
<dbReference type="PANTHER" id="PTHR27002:SF181">
    <property type="entry name" value="RECEPTOR-LIKE SERINE_THREONINE-PROTEIN KINASE"/>
    <property type="match status" value="1"/>
</dbReference>
<dbReference type="SMART" id="SM00220">
    <property type="entry name" value="S_TKc"/>
    <property type="match status" value="1"/>
</dbReference>
<dbReference type="InterPro" id="IPR000858">
    <property type="entry name" value="S_locus_glycoprot_dom"/>
</dbReference>
<accession>A0AAV3NTB8</accession>
<keyword evidence="15 26" id="KW-0675">Receptor</keyword>
<evidence type="ECO:0000256" key="19">
    <source>
        <dbReference type="PIRNR" id="PIRNR000641"/>
    </source>
</evidence>
<dbReference type="GO" id="GO:0005524">
    <property type="term" value="F:ATP binding"/>
    <property type="evidence" value="ECO:0007669"/>
    <property type="project" value="UniProtKB-UniRule"/>
</dbReference>
<dbReference type="CDD" id="cd01098">
    <property type="entry name" value="PAN_AP_plant"/>
    <property type="match status" value="1"/>
</dbReference>
<dbReference type="AlphaFoldDB" id="A0AAV3NTB8"/>
<evidence type="ECO:0000256" key="15">
    <source>
        <dbReference type="ARBA" id="ARBA00023170"/>
    </source>
</evidence>
<evidence type="ECO:0000256" key="12">
    <source>
        <dbReference type="ARBA" id="ARBA00022989"/>
    </source>
</evidence>
<keyword evidence="27" id="KW-1185">Reference proteome</keyword>
<name>A0AAV3NTB8_LITER</name>
<dbReference type="InterPro" id="IPR008271">
    <property type="entry name" value="Ser/Thr_kinase_AS"/>
</dbReference>
<dbReference type="FunFam" id="1.10.510.10:FF:000060">
    <property type="entry name" value="G-type lectin S-receptor-like serine/threonine-protein kinase"/>
    <property type="match status" value="1"/>
</dbReference>
<dbReference type="PANTHER" id="PTHR27002">
    <property type="entry name" value="RECEPTOR-LIKE SERINE/THREONINE-PROTEIN KINASE SD1-8"/>
    <property type="match status" value="1"/>
</dbReference>
<keyword evidence="13 21" id="KW-0472">Membrane</keyword>
<dbReference type="InterPro" id="IPR011009">
    <property type="entry name" value="Kinase-like_dom_sf"/>
</dbReference>
<evidence type="ECO:0000256" key="22">
    <source>
        <dbReference type="SAM" id="SignalP"/>
    </source>
</evidence>
<dbReference type="GO" id="GO:0030246">
    <property type="term" value="F:carbohydrate binding"/>
    <property type="evidence" value="ECO:0007669"/>
    <property type="project" value="UniProtKB-KW"/>
</dbReference>
<evidence type="ECO:0000256" key="18">
    <source>
        <dbReference type="ARBA" id="ARBA00048679"/>
    </source>
</evidence>
<dbReference type="Gene3D" id="2.90.10.10">
    <property type="entry name" value="Bulb-type lectin domain"/>
    <property type="match status" value="1"/>
</dbReference>